<gene>
    <name evidence="1" type="ORF">AJ79_00320</name>
</gene>
<dbReference type="AlphaFoldDB" id="A0A2B7YBV7"/>
<reference evidence="1 2" key="1">
    <citation type="submission" date="2017-10" db="EMBL/GenBank/DDBJ databases">
        <title>Comparative genomics in systemic dimorphic fungi from Ajellomycetaceae.</title>
        <authorList>
            <person name="Munoz J.F."/>
            <person name="Mcewen J.G."/>
            <person name="Clay O.K."/>
            <person name="Cuomo C.A."/>
        </authorList>
    </citation>
    <scope>NUCLEOTIDE SEQUENCE [LARGE SCALE GENOMIC DNA]</scope>
    <source>
        <strain evidence="1 2">UAMH5409</strain>
    </source>
</reference>
<name>A0A2B7YBV7_9EURO</name>
<comment type="caution">
    <text evidence="1">The sequence shown here is derived from an EMBL/GenBank/DDBJ whole genome shotgun (WGS) entry which is preliminary data.</text>
</comment>
<dbReference type="Proteomes" id="UP000223968">
    <property type="component" value="Unassembled WGS sequence"/>
</dbReference>
<sequence length="116" mass="13009">MSYRPGYDAALSWERIPLGKEGFRIFVFLTSKISELQNGGRRILGLSIGDELQRTYLVFGCAAFTYVEGTFQDLLLDQVTYPTASTAKAHESQSMPSITLKQGPIDVRQNLQNVKF</sequence>
<evidence type="ECO:0000313" key="1">
    <source>
        <dbReference type="EMBL" id="PGH18541.1"/>
    </source>
</evidence>
<proteinExistence type="predicted"/>
<keyword evidence="2" id="KW-1185">Reference proteome</keyword>
<dbReference type="EMBL" id="PDNB01000003">
    <property type="protein sequence ID" value="PGH18541.1"/>
    <property type="molecule type" value="Genomic_DNA"/>
</dbReference>
<evidence type="ECO:0000313" key="2">
    <source>
        <dbReference type="Proteomes" id="UP000223968"/>
    </source>
</evidence>
<organism evidence="1 2">
    <name type="scientific">Helicocarpus griseus UAMH5409</name>
    <dbReference type="NCBI Taxonomy" id="1447875"/>
    <lineage>
        <taxon>Eukaryota</taxon>
        <taxon>Fungi</taxon>
        <taxon>Dikarya</taxon>
        <taxon>Ascomycota</taxon>
        <taxon>Pezizomycotina</taxon>
        <taxon>Eurotiomycetes</taxon>
        <taxon>Eurotiomycetidae</taxon>
        <taxon>Onygenales</taxon>
        <taxon>Ajellomycetaceae</taxon>
        <taxon>Helicocarpus</taxon>
    </lineage>
</organism>
<accession>A0A2B7YBV7</accession>
<protein>
    <submittedName>
        <fullName evidence="1">Uncharacterized protein</fullName>
    </submittedName>
</protein>